<dbReference type="AlphaFoldDB" id="A0A820Q0R1"/>
<name>A0A820Q0R1_9BILA</name>
<protein>
    <submittedName>
        <fullName evidence="2">Uncharacterized protein</fullName>
    </submittedName>
</protein>
<evidence type="ECO:0000256" key="1">
    <source>
        <dbReference type="SAM" id="Coils"/>
    </source>
</evidence>
<dbReference type="Proteomes" id="UP000663881">
    <property type="component" value="Unassembled WGS sequence"/>
</dbReference>
<proteinExistence type="predicted"/>
<comment type="caution">
    <text evidence="2">The sequence shown here is derived from an EMBL/GenBank/DDBJ whole genome shotgun (WGS) entry which is preliminary data.</text>
</comment>
<evidence type="ECO:0000313" key="2">
    <source>
        <dbReference type="EMBL" id="CAF4415417.1"/>
    </source>
</evidence>
<sequence>MSSWNPFIRNTTSRKSIGLITTRDFDRETRRLESLEENAKSLTRDLIKQDKSFDDFSRGQ</sequence>
<accession>A0A820Q0R1</accession>
<organism evidence="2 3">
    <name type="scientific">Adineta steineri</name>
    <dbReference type="NCBI Taxonomy" id="433720"/>
    <lineage>
        <taxon>Eukaryota</taxon>
        <taxon>Metazoa</taxon>
        <taxon>Spiralia</taxon>
        <taxon>Gnathifera</taxon>
        <taxon>Rotifera</taxon>
        <taxon>Eurotatoria</taxon>
        <taxon>Bdelloidea</taxon>
        <taxon>Adinetida</taxon>
        <taxon>Adinetidae</taxon>
        <taxon>Adineta</taxon>
    </lineage>
</organism>
<gene>
    <name evidence="2" type="ORF">OKA104_LOCUS52199</name>
</gene>
<evidence type="ECO:0000313" key="3">
    <source>
        <dbReference type="Proteomes" id="UP000663881"/>
    </source>
</evidence>
<reference evidence="2" key="1">
    <citation type="submission" date="2021-02" db="EMBL/GenBank/DDBJ databases">
        <authorList>
            <person name="Nowell W R."/>
        </authorList>
    </citation>
    <scope>NUCLEOTIDE SEQUENCE</scope>
</reference>
<dbReference type="EMBL" id="CAJOAY010029845">
    <property type="protein sequence ID" value="CAF4415417.1"/>
    <property type="molecule type" value="Genomic_DNA"/>
</dbReference>
<feature type="coiled-coil region" evidence="1">
    <location>
        <begin position="25"/>
        <end position="52"/>
    </location>
</feature>
<feature type="non-terminal residue" evidence="2">
    <location>
        <position position="60"/>
    </location>
</feature>
<keyword evidence="1" id="KW-0175">Coiled coil</keyword>